<dbReference type="OrthoDB" id="2849579at2759"/>
<protein>
    <recommendedName>
        <fullName evidence="5">RING-type domain-containing protein</fullName>
    </recommendedName>
</protein>
<evidence type="ECO:0000256" key="2">
    <source>
        <dbReference type="ARBA" id="ARBA00022771"/>
    </source>
</evidence>
<keyword evidence="3" id="KW-0862">Zinc</keyword>
<organism evidence="6 7">
    <name type="scientific">Lophiotrema nucula</name>
    <dbReference type="NCBI Taxonomy" id="690887"/>
    <lineage>
        <taxon>Eukaryota</taxon>
        <taxon>Fungi</taxon>
        <taxon>Dikarya</taxon>
        <taxon>Ascomycota</taxon>
        <taxon>Pezizomycotina</taxon>
        <taxon>Dothideomycetes</taxon>
        <taxon>Pleosporomycetidae</taxon>
        <taxon>Pleosporales</taxon>
        <taxon>Lophiotremataceae</taxon>
        <taxon>Lophiotrema</taxon>
    </lineage>
</organism>
<dbReference type="SUPFAM" id="SSF57850">
    <property type="entry name" value="RING/U-box"/>
    <property type="match status" value="1"/>
</dbReference>
<dbReference type="PANTHER" id="PTHR45969">
    <property type="entry name" value="RING ZINC FINGER PROTEIN-RELATED"/>
    <property type="match status" value="1"/>
</dbReference>
<gene>
    <name evidence="6" type="ORF">BDV96DRAFT_654773</name>
</gene>
<dbReference type="GO" id="GO:0061630">
    <property type="term" value="F:ubiquitin protein ligase activity"/>
    <property type="evidence" value="ECO:0007669"/>
    <property type="project" value="TreeGrafter"/>
</dbReference>
<evidence type="ECO:0000259" key="5">
    <source>
        <dbReference type="PROSITE" id="PS50089"/>
    </source>
</evidence>
<name>A0A6A5YJ73_9PLEO</name>
<sequence length="329" mass="38286">MTTRASAIREAGSLYISLMERMESFREGYERTQDAVHLVNLRGDSQIRQAIVSFNASSRAELLQFLTELNQLEPNITEANEFENVGEDHDIELLGQNITNLELRTLQNDLLHTSPNALGNHDDRNRDSCMRCVICLEQFDFANEIPFRLHECSHMVGKQCLNSWINGTNAQSNSCPVCRNTLCERRPRRPIDPMSRLPPSQVEHINLLRDYVDRAIYRLERILQFVTEIDGMQGVMSYCADFEAINDELRQRQIRFQIWPTMTNDNDNWKLAFEIDRVAWEVDGSLSVLSENYGDNARRIEARNRERQEGAADRQFRDIIWNQMASRQQ</sequence>
<dbReference type="InterPro" id="IPR013083">
    <property type="entry name" value="Znf_RING/FYVE/PHD"/>
</dbReference>
<keyword evidence="7" id="KW-1185">Reference proteome</keyword>
<evidence type="ECO:0000256" key="1">
    <source>
        <dbReference type="ARBA" id="ARBA00022723"/>
    </source>
</evidence>
<dbReference type="CDD" id="cd16448">
    <property type="entry name" value="RING-H2"/>
    <property type="match status" value="1"/>
</dbReference>
<dbReference type="Pfam" id="PF13639">
    <property type="entry name" value="zf-RING_2"/>
    <property type="match status" value="1"/>
</dbReference>
<keyword evidence="1" id="KW-0479">Metal-binding</keyword>
<evidence type="ECO:0000313" key="7">
    <source>
        <dbReference type="Proteomes" id="UP000799770"/>
    </source>
</evidence>
<feature type="domain" description="RING-type" evidence="5">
    <location>
        <begin position="132"/>
        <end position="179"/>
    </location>
</feature>
<evidence type="ECO:0000313" key="6">
    <source>
        <dbReference type="EMBL" id="KAF2106387.1"/>
    </source>
</evidence>
<dbReference type="PROSITE" id="PS50089">
    <property type="entry name" value="ZF_RING_2"/>
    <property type="match status" value="1"/>
</dbReference>
<keyword evidence="2 4" id="KW-0863">Zinc-finger</keyword>
<evidence type="ECO:0000256" key="3">
    <source>
        <dbReference type="ARBA" id="ARBA00022833"/>
    </source>
</evidence>
<dbReference type="SMART" id="SM00184">
    <property type="entry name" value="RING"/>
    <property type="match status" value="1"/>
</dbReference>
<proteinExistence type="predicted"/>
<dbReference type="GO" id="GO:0016567">
    <property type="term" value="P:protein ubiquitination"/>
    <property type="evidence" value="ECO:0007669"/>
    <property type="project" value="TreeGrafter"/>
</dbReference>
<reference evidence="6" key="1">
    <citation type="journal article" date="2020" name="Stud. Mycol.">
        <title>101 Dothideomycetes genomes: a test case for predicting lifestyles and emergence of pathogens.</title>
        <authorList>
            <person name="Haridas S."/>
            <person name="Albert R."/>
            <person name="Binder M."/>
            <person name="Bloem J."/>
            <person name="Labutti K."/>
            <person name="Salamov A."/>
            <person name="Andreopoulos B."/>
            <person name="Baker S."/>
            <person name="Barry K."/>
            <person name="Bills G."/>
            <person name="Bluhm B."/>
            <person name="Cannon C."/>
            <person name="Castanera R."/>
            <person name="Culley D."/>
            <person name="Daum C."/>
            <person name="Ezra D."/>
            <person name="Gonzalez J."/>
            <person name="Henrissat B."/>
            <person name="Kuo A."/>
            <person name="Liang C."/>
            <person name="Lipzen A."/>
            <person name="Lutzoni F."/>
            <person name="Magnuson J."/>
            <person name="Mondo S."/>
            <person name="Nolan M."/>
            <person name="Ohm R."/>
            <person name="Pangilinan J."/>
            <person name="Park H.-J."/>
            <person name="Ramirez L."/>
            <person name="Alfaro M."/>
            <person name="Sun H."/>
            <person name="Tritt A."/>
            <person name="Yoshinaga Y."/>
            <person name="Zwiers L.-H."/>
            <person name="Turgeon B."/>
            <person name="Goodwin S."/>
            <person name="Spatafora J."/>
            <person name="Crous P."/>
            <person name="Grigoriev I."/>
        </authorList>
    </citation>
    <scope>NUCLEOTIDE SEQUENCE</scope>
    <source>
        <strain evidence="6">CBS 627.86</strain>
    </source>
</reference>
<dbReference type="Gene3D" id="3.30.40.10">
    <property type="entry name" value="Zinc/RING finger domain, C3HC4 (zinc finger)"/>
    <property type="match status" value="1"/>
</dbReference>
<accession>A0A6A5YJ73</accession>
<dbReference type="PANTHER" id="PTHR45969:SF69">
    <property type="entry name" value="FINGER DOMAIN PROTEIN, PUTATIVE (AFU_ORTHOLOGUE AFUA_3G12190)-RELATED"/>
    <property type="match status" value="1"/>
</dbReference>
<dbReference type="GO" id="GO:0008270">
    <property type="term" value="F:zinc ion binding"/>
    <property type="evidence" value="ECO:0007669"/>
    <property type="project" value="UniProtKB-KW"/>
</dbReference>
<evidence type="ECO:0000256" key="4">
    <source>
        <dbReference type="PROSITE-ProRule" id="PRU00175"/>
    </source>
</evidence>
<dbReference type="InterPro" id="IPR001841">
    <property type="entry name" value="Znf_RING"/>
</dbReference>
<dbReference type="Proteomes" id="UP000799770">
    <property type="component" value="Unassembled WGS sequence"/>
</dbReference>
<dbReference type="EMBL" id="ML977363">
    <property type="protein sequence ID" value="KAF2106387.1"/>
    <property type="molecule type" value="Genomic_DNA"/>
</dbReference>
<dbReference type="AlphaFoldDB" id="A0A6A5YJ73"/>